<gene>
    <name evidence="4" type="ORF">POCULU_LOCUS3218</name>
</gene>
<dbReference type="InterPro" id="IPR029069">
    <property type="entry name" value="HotDog_dom_sf"/>
</dbReference>
<dbReference type="PANTHER" id="PTHR21660">
    <property type="entry name" value="THIOESTERASE SUPERFAMILY MEMBER-RELATED"/>
    <property type="match status" value="1"/>
</dbReference>
<feature type="domain" description="Thioesterase" evidence="3">
    <location>
        <begin position="59"/>
        <end position="132"/>
    </location>
</feature>
<evidence type="ECO:0000313" key="5">
    <source>
        <dbReference type="Proteomes" id="UP000789572"/>
    </source>
</evidence>
<dbReference type="EMBL" id="CAJVPJ010000342">
    <property type="protein sequence ID" value="CAG8513949.1"/>
    <property type="molecule type" value="Genomic_DNA"/>
</dbReference>
<evidence type="ECO:0000256" key="1">
    <source>
        <dbReference type="ARBA" id="ARBA00008324"/>
    </source>
</evidence>
<evidence type="ECO:0000256" key="2">
    <source>
        <dbReference type="ARBA" id="ARBA00022801"/>
    </source>
</evidence>
<evidence type="ECO:0000259" key="3">
    <source>
        <dbReference type="Pfam" id="PF03061"/>
    </source>
</evidence>
<sequence length="169" mass="17856">MALNKAPQLYPFVCSVFKKFMDAGGFDTLALSEMKITQATHGRVSGEFTVGGKHLNRLGGLHGGVTSTIVDLGGSLAIASKGLFATGVSTDLNVTFVNSAKQGDVLLMEASCVKLGKTLAFTEINLRNKESGNLIAQGRHTKFVAIAHNDPKNIIGQLKDENGSHKGKV</sequence>
<dbReference type="CDD" id="cd03443">
    <property type="entry name" value="PaaI_thioesterase"/>
    <property type="match status" value="1"/>
</dbReference>
<organism evidence="4 5">
    <name type="scientific">Paraglomus occultum</name>
    <dbReference type="NCBI Taxonomy" id="144539"/>
    <lineage>
        <taxon>Eukaryota</taxon>
        <taxon>Fungi</taxon>
        <taxon>Fungi incertae sedis</taxon>
        <taxon>Mucoromycota</taxon>
        <taxon>Glomeromycotina</taxon>
        <taxon>Glomeromycetes</taxon>
        <taxon>Paraglomerales</taxon>
        <taxon>Paraglomeraceae</taxon>
        <taxon>Paraglomus</taxon>
    </lineage>
</organism>
<protein>
    <submittedName>
        <fullName evidence="4">4875_t:CDS:1</fullName>
    </submittedName>
</protein>
<dbReference type="InterPro" id="IPR003736">
    <property type="entry name" value="PAAI_dom"/>
</dbReference>
<dbReference type="InterPro" id="IPR006683">
    <property type="entry name" value="Thioestr_dom"/>
</dbReference>
<accession>A0A9N9A1H7</accession>
<reference evidence="4" key="1">
    <citation type="submission" date="2021-06" db="EMBL/GenBank/DDBJ databases">
        <authorList>
            <person name="Kallberg Y."/>
            <person name="Tangrot J."/>
            <person name="Rosling A."/>
        </authorList>
    </citation>
    <scope>NUCLEOTIDE SEQUENCE</scope>
    <source>
        <strain evidence="4">IA702</strain>
    </source>
</reference>
<dbReference type="AlphaFoldDB" id="A0A9N9A1H7"/>
<dbReference type="SUPFAM" id="SSF54637">
    <property type="entry name" value="Thioesterase/thiol ester dehydrase-isomerase"/>
    <property type="match status" value="1"/>
</dbReference>
<evidence type="ECO:0000313" key="4">
    <source>
        <dbReference type="EMBL" id="CAG8513949.1"/>
    </source>
</evidence>
<keyword evidence="5" id="KW-1185">Reference proteome</keyword>
<dbReference type="Pfam" id="PF03061">
    <property type="entry name" value="4HBT"/>
    <property type="match status" value="1"/>
</dbReference>
<dbReference type="FunFam" id="3.10.129.10:FF:000033">
    <property type="entry name" value="acyl-coenzyme A thioesterase 13"/>
    <property type="match status" value="1"/>
</dbReference>
<dbReference type="Proteomes" id="UP000789572">
    <property type="component" value="Unassembled WGS sequence"/>
</dbReference>
<dbReference type="Gene3D" id="3.10.129.10">
    <property type="entry name" value="Hotdog Thioesterase"/>
    <property type="match status" value="1"/>
</dbReference>
<keyword evidence="2" id="KW-0378">Hydrolase</keyword>
<dbReference type="PANTHER" id="PTHR21660:SF1">
    <property type="entry name" value="ACYL-COENZYME A THIOESTERASE 13"/>
    <property type="match status" value="1"/>
</dbReference>
<dbReference type="OrthoDB" id="46529at2759"/>
<comment type="caution">
    <text evidence="4">The sequence shown here is derived from an EMBL/GenBank/DDBJ whole genome shotgun (WGS) entry which is preliminary data.</text>
</comment>
<comment type="similarity">
    <text evidence="1">Belongs to the thioesterase PaaI family.</text>
</comment>
<proteinExistence type="inferred from homology"/>
<dbReference type="NCBIfam" id="TIGR00369">
    <property type="entry name" value="unchar_dom_1"/>
    <property type="match status" value="1"/>
</dbReference>
<name>A0A9N9A1H7_9GLOM</name>
<dbReference type="InterPro" id="IPR039298">
    <property type="entry name" value="ACOT13"/>
</dbReference>
<dbReference type="GO" id="GO:0047617">
    <property type="term" value="F:fatty acyl-CoA hydrolase activity"/>
    <property type="evidence" value="ECO:0007669"/>
    <property type="project" value="InterPro"/>
</dbReference>